<evidence type="ECO:0000259" key="2">
    <source>
        <dbReference type="Pfam" id="PF24346"/>
    </source>
</evidence>
<evidence type="ECO:0000313" key="4">
    <source>
        <dbReference type="EMBL" id="QHC56717.1"/>
    </source>
</evidence>
<feature type="region of interest" description="Disordered" evidence="1">
    <location>
        <begin position="70"/>
        <end position="98"/>
    </location>
</feature>
<protein>
    <submittedName>
        <fullName evidence="4">DUF11 domain-containing protein</fullName>
    </submittedName>
</protein>
<evidence type="ECO:0000256" key="1">
    <source>
        <dbReference type="SAM" id="MobiDB-lite"/>
    </source>
</evidence>
<dbReference type="OrthoDB" id="3225333at2"/>
<reference evidence="3 5" key="1">
    <citation type="submission" date="2015-08" db="EMBL/GenBank/DDBJ databases">
        <title>Draft Genome Sequence of Rathayibacter sp. Strain VKM Ac-2596 Isolated from Leaf Gall Induced by Plant-Parasitic Nematodes.</title>
        <authorList>
            <person name="Vasilenko O.V."/>
            <person name="Starodumova I.P."/>
            <person name="Tarlachkov S.V."/>
            <person name="Dorofeeva L.V."/>
            <person name="Evtushenko L.I."/>
        </authorList>
    </citation>
    <scope>NUCLEOTIDE SEQUENCE [LARGE SCALE GENOMIC DNA]</scope>
    <source>
        <strain evidence="3 5">VKM Ac-2596</strain>
    </source>
</reference>
<feature type="domain" description="DUF7507" evidence="2">
    <location>
        <begin position="459"/>
        <end position="561"/>
    </location>
</feature>
<evidence type="ECO:0000313" key="3">
    <source>
        <dbReference type="EMBL" id="KZX20095.1"/>
    </source>
</evidence>
<dbReference type="Gene3D" id="2.60.40.3440">
    <property type="match status" value="1"/>
</dbReference>
<dbReference type="Pfam" id="PF17963">
    <property type="entry name" value="Big_9"/>
    <property type="match status" value="2"/>
</dbReference>
<reference evidence="6" key="3">
    <citation type="submission" date="2019-12" db="EMBL/GenBank/DDBJ databases">
        <title>Complete and draft genome sequences of new strains and members of some known species of the genus Rathayibacter isolated from plants.</title>
        <authorList>
            <person name="Tarlachkov S.V."/>
            <person name="Starodumova I.P."/>
            <person name="Dorofeeva L.V."/>
            <person name="Prisyazhnaya N.V."/>
            <person name="Leyn S."/>
            <person name="Zlamal J."/>
            <person name="Elan M."/>
            <person name="Osterman A.L."/>
            <person name="Nadler S."/>
            <person name="Subbotin S.A."/>
            <person name="Evtushenko L.I."/>
        </authorList>
    </citation>
    <scope>NUCLEOTIDE SEQUENCE [LARGE SCALE GENOMIC DNA]</scope>
    <source>
        <strain evidence="6">VKM Ac-2761</strain>
    </source>
</reference>
<dbReference type="Pfam" id="PF24346">
    <property type="entry name" value="DUF7507"/>
    <property type="match status" value="4"/>
</dbReference>
<feature type="domain" description="DUF7507" evidence="2">
    <location>
        <begin position="576"/>
        <end position="677"/>
    </location>
</feature>
<feature type="domain" description="DUF7507" evidence="2">
    <location>
        <begin position="343"/>
        <end position="436"/>
    </location>
</feature>
<accession>A0A166H7N2</accession>
<dbReference type="Proteomes" id="UP000465031">
    <property type="component" value="Chromosome"/>
</dbReference>
<dbReference type="NCBIfam" id="TIGR01451">
    <property type="entry name" value="B_ant_repeat"/>
    <property type="match status" value="3"/>
</dbReference>
<dbReference type="Gene3D" id="2.60.120.200">
    <property type="match status" value="1"/>
</dbReference>
<evidence type="ECO:0000313" key="5">
    <source>
        <dbReference type="Proteomes" id="UP000076717"/>
    </source>
</evidence>
<dbReference type="EMBL" id="LIIN01000138">
    <property type="protein sequence ID" value="KZX20095.1"/>
    <property type="molecule type" value="Genomic_DNA"/>
</dbReference>
<dbReference type="SUPFAM" id="SSF49899">
    <property type="entry name" value="Concanavalin A-like lectins/glucanases"/>
    <property type="match status" value="1"/>
</dbReference>
<reference evidence="4" key="2">
    <citation type="submission" date="2019-12" db="EMBL/GenBank/DDBJ databases">
        <title>Complete and Draft Genome Sequences of New Strains and Members of Some Known Species of the Genus Rathayibacter isolated from Plants.</title>
        <authorList>
            <person name="Tarlachkov S.V."/>
            <person name="Starodumova I.P."/>
            <person name="Dorofeeva L.V."/>
            <person name="Prisyazhnaya N.V."/>
            <person name="Leyn S.A."/>
            <person name="Zlamal J.E."/>
            <person name="Elane M.L."/>
            <person name="Osterman A.L."/>
            <person name="Nadler S.A."/>
            <person name="Subbotin S.A."/>
            <person name="Evtushenko L.I."/>
        </authorList>
    </citation>
    <scope>NUCLEOTIDE SEQUENCE</scope>
    <source>
        <strain evidence="4">VKM Ac-2761</strain>
    </source>
</reference>
<sequence length="1131" mass="111802">MANADVLEHPGRPLALGLVLLLIVSILVVLPASKAQAATVLVQEAFTGTSVTDSAWQPLDDACLTRASTAPPTGASRLGACTKSANAPTSGSTTSGFLQLTDNSANAKGGAIFNRPIPATGGLDVQFDQYQYSSALGLLGADGIGFFLTDGSRTLTAAGAPGGSLGYGQSATVDGVTGGYLGIGIDAFGNFSAAPPAATDTPNVGLGTGCPATPAAPGRTGNQIVARGPGQGKSGYCFIRSAAPPLLTSVRTAISLSATNPPASYGRTVRVTVSDAALPVVTVYWGTSAGLPASSLTQLMQFTMTTAAPATYKLGFTASTGGSTDTHLVRNVKVSSINDLDDVSLVKQIDRSTTQPATYSEGSVVPYQFVVTNGSVAGTLSGVAVSDPKVSNVSCPTTTLAPLASVICTGTRTVTAQDAVSGPLVNTATASATKTTPGQPTVTVTSKVSSVTAAIATPAPSLSLSKAGALTDTNGNTRADAGERITYTFTARNTGTVSLQGVAVTDPMVSGITPATAQLAPGASTTFTSAAYTVTQADIDRGTPVTNTATVSGRTLAATPATVSATSTASTPIRYAPSIALAKSGALTAGSTVGGTVAYSFTVTNTGNVALTGVALSDPRVTIAYGAWPGTTGRLGLGESVTASATYTLTQADIDAGSVLNTATATGTPPTGAAVTATASATVTVARTTDLALTKTANPAFISTAGSVVTYTFRATNTGTTTLTAVAISDPKSGLSALSSSWPGTPGRLLPGQVVTATATYTTTAADVSAGSIANTATATATGPVGGAFTRTASVTISVIPDPVADTATVVQGGSVVIDVLANDGPAASGATLSRAQLSATPKVVGGAASPAPAAPTQGSVACIDSGSTRGQCTYRPIIAFVGTDVFDYALSGPAGTWNVRVSVSVTAVGHAPVARPDRVVATAGGAAVAVAPLANDTDHDAGTTLTLAGTSTPTGVRGTFSCSGSTCTYTPAADGWTGSIPITYTVSDGALTAGGTITVWVDPAPLTRRGFTGTDTTSGAIGLGAWTRSSVVATPVASCTVGRPSTLVSWAPVVGATAWTVERRLAGTTPGPWTVVATPAASATSITDDRVGEGLSYQWRVRPDLQRWLGVSSAASTAVAQPAATSARGC</sequence>
<feature type="domain" description="DUF7507" evidence="2">
    <location>
        <begin position="690"/>
        <end position="789"/>
    </location>
</feature>
<dbReference type="Proteomes" id="UP000076717">
    <property type="component" value="Unassembled WGS sequence"/>
</dbReference>
<name>A0A166H7N2_9MICO</name>
<dbReference type="PATRIC" id="fig|1671680.3.peg.3010"/>
<feature type="compositionally biased region" description="Polar residues" evidence="1">
    <location>
        <begin position="83"/>
        <end position="98"/>
    </location>
</feature>
<dbReference type="PANTHER" id="PTHR34819">
    <property type="entry name" value="LARGE CYSTEINE-RICH PERIPLASMIC PROTEIN OMCB"/>
    <property type="match status" value="1"/>
</dbReference>
<dbReference type="InterPro" id="IPR051172">
    <property type="entry name" value="Chlamydia_OmcB"/>
</dbReference>
<dbReference type="KEGG" id="rte:GSU10_14505"/>
<dbReference type="PANTHER" id="PTHR34819:SF3">
    <property type="entry name" value="CELL SURFACE PROTEIN"/>
    <property type="match status" value="1"/>
</dbReference>
<dbReference type="InterPro" id="IPR047589">
    <property type="entry name" value="DUF11_rpt"/>
</dbReference>
<dbReference type="InterPro" id="IPR013320">
    <property type="entry name" value="ConA-like_dom_sf"/>
</dbReference>
<dbReference type="EMBL" id="CP047186">
    <property type="protein sequence ID" value="QHC56717.1"/>
    <property type="molecule type" value="Genomic_DNA"/>
</dbReference>
<dbReference type="AlphaFoldDB" id="A0A166H7N2"/>
<gene>
    <name evidence="3" type="ORF">ACH61_02797</name>
    <name evidence="4" type="ORF">GSU10_14505</name>
</gene>
<dbReference type="InterPro" id="IPR055354">
    <property type="entry name" value="DUF7507"/>
</dbReference>
<organism evidence="3 5">
    <name type="scientific">Rathayibacter tanaceti</name>
    <dbReference type="NCBI Taxonomy" id="1671680"/>
    <lineage>
        <taxon>Bacteria</taxon>
        <taxon>Bacillati</taxon>
        <taxon>Actinomycetota</taxon>
        <taxon>Actinomycetes</taxon>
        <taxon>Micrococcales</taxon>
        <taxon>Microbacteriaceae</taxon>
        <taxon>Rathayibacter</taxon>
    </lineage>
</organism>
<evidence type="ECO:0000313" key="6">
    <source>
        <dbReference type="Proteomes" id="UP000465031"/>
    </source>
</evidence>
<proteinExistence type="predicted"/>
<dbReference type="RefSeq" id="WP_068212820.1">
    <property type="nucleotide sequence ID" value="NZ_CP047186.1"/>
</dbReference>
<keyword evidence="5" id="KW-1185">Reference proteome</keyword>